<organism evidence="2 3">
    <name type="scientific">Paenibacillus cremeus</name>
    <dbReference type="NCBI Taxonomy" id="2163881"/>
    <lineage>
        <taxon>Bacteria</taxon>
        <taxon>Bacillati</taxon>
        <taxon>Bacillota</taxon>
        <taxon>Bacilli</taxon>
        <taxon>Bacillales</taxon>
        <taxon>Paenibacillaceae</taxon>
        <taxon>Paenibacillus</taxon>
    </lineage>
</organism>
<dbReference type="InterPro" id="IPR050644">
    <property type="entry name" value="PG_Glycine_Bridge_Synth"/>
</dbReference>
<dbReference type="RefSeq" id="WP_144846127.1">
    <property type="nucleotide sequence ID" value="NZ_VNJI01000010.1"/>
</dbReference>
<dbReference type="PANTHER" id="PTHR36174">
    <property type="entry name" value="LIPID II:GLYCINE GLYCYLTRANSFERASE"/>
    <property type="match status" value="1"/>
</dbReference>
<name>A0A559KD70_9BACL</name>
<dbReference type="InterPro" id="IPR038740">
    <property type="entry name" value="BioF2-like_GNAT_dom"/>
</dbReference>
<protein>
    <submittedName>
        <fullName evidence="2">GNAT family N-acetyltransferase</fullName>
    </submittedName>
</protein>
<dbReference type="Proteomes" id="UP000317036">
    <property type="component" value="Unassembled WGS sequence"/>
</dbReference>
<feature type="domain" description="BioF2-like acetyltransferase" evidence="1">
    <location>
        <begin position="154"/>
        <end position="289"/>
    </location>
</feature>
<proteinExistence type="predicted"/>
<comment type="caution">
    <text evidence="2">The sequence shown here is derived from an EMBL/GenBank/DDBJ whole genome shotgun (WGS) entry which is preliminary data.</text>
</comment>
<dbReference type="OrthoDB" id="9773932at2"/>
<evidence type="ECO:0000259" key="1">
    <source>
        <dbReference type="Pfam" id="PF13480"/>
    </source>
</evidence>
<dbReference type="Pfam" id="PF13480">
    <property type="entry name" value="Acetyltransf_6"/>
    <property type="match status" value="1"/>
</dbReference>
<dbReference type="GO" id="GO:0016740">
    <property type="term" value="F:transferase activity"/>
    <property type="evidence" value="ECO:0007669"/>
    <property type="project" value="UniProtKB-KW"/>
</dbReference>
<gene>
    <name evidence="2" type="ORF">FPZ49_10170</name>
</gene>
<keyword evidence="3" id="KW-1185">Reference proteome</keyword>
<dbReference type="Gene3D" id="3.40.630.30">
    <property type="match status" value="1"/>
</dbReference>
<dbReference type="PANTHER" id="PTHR36174:SF1">
    <property type="entry name" value="LIPID II:GLYCINE GLYCYLTRANSFERASE"/>
    <property type="match status" value="1"/>
</dbReference>
<dbReference type="EMBL" id="VNJI01000010">
    <property type="protein sequence ID" value="TVY10080.1"/>
    <property type="molecule type" value="Genomic_DNA"/>
</dbReference>
<keyword evidence="2" id="KW-0808">Transferase</keyword>
<accession>A0A559KD70</accession>
<evidence type="ECO:0000313" key="2">
    <source>
        <dbReference type="EMBL" id="TVY10080.1"/>
    </source>
</evidence>
<reference evidence="2 3" key="1">
    <citation type="submission" date="2019-07" db="EMBL/GenBank/DDBJ databases">
        <authorList>
            <person name="Kim J."/>
        </authorList>
    </citation>
    <scope>NUCLEOTIDE SEQUENCE [LARGE SCALE GENOMIC DNA]</scope>
    <source>
        <strain evidence="2 3">JC52</strain>
    </source>
</reference>
<dbReference type="AlphaFoldDB" id="A0A559KD70"/>
<evidence type="ECO:0000313" key="3">
    <source>
        <dbReference type="Proteomes" id="UP000317036"/>
    </source>
</evidence>
<dbReference type="InterPro" id="IPR016181">
    <property type="entry name" value="Acyl_CoA_acyltransferase"/>
</dbReference>
<dbReference type="SUPFAM" id="SSF55729">
    <property type="entry name" value="Acyl-CoA N-acyltransferases (Nat)"/>
    <property type="match status" value="1"/>
</dbReference>
<sequence length="347" mass="39692">MFRCIAYTESMKDEWDRLALTQGTVFHSTAFRKLLLRSFGYQCAYHAIMDKDDRICAMIPLVVGRNLGLKRVAVSLPFVNYTDICAVSSDAMAFAIEAIAALKAKLGLSYVELRFKAQRISRPDWREQLQNHTFVLPLSSNEEEVLSRSSSSNRNHVRKVYKNHCFRVSFDLRHLDAFYKVYVRRMKQLGSPAPDIRFFKRFFELLPDHAALLTVQDSVTSATVGGMLLLKSPGNSTLYYPYGANLVEYNNKYLNNFMYWEAVRYGIRSGCQYLDLGRSQTGSGTYKYKEQWGAEAKQLQYLIYDGGQAAAAPPDKQSLSFFIELWKAAPSFVTNQAGKRLIRFLMP</sequence>